<keyword evidence="3" id="KW-1185">Reference proteome</keyword>
<evidence type="ECO:0000256" key="1">
    <source>
        <dbReference type="SAM" id="Coils"/>
    </source>
</evidence>
<comment type="caution">
    <text evidence="2">The sequence shown here is derived from an EMBL/GenBank/DDBJ whole genome shotgun (WGS) entry which is preliminary data.</text>
</comment>
<dbReference type="RefSeq" id="WP_160658279.1">
    <property type="nucleotide sequence ID" value="NZ_RSEJ01000046.1"/>
</dbReference>
<gene>
    <name evidence="2" type="ORF">EIZ48_26765</name>
</gene>
<sequence length="178" mass="20438">MPKFMQGETSSMVIDRKNAITKSIRLKSELIDKIECSEDIPSSLEMKKNSISQTSVHKWNDSKLGVIAYSRNSAHADHNIKVLRTLIESINNANKKLLKTLKPEKKYGGESATRLSQNEVNNLKEENEELRVALAEVYRAYMQLLDEHREDRQIDTAYRKLILAQAKILGRNRVWGVK</sequence>
<protein>
    <submittedName>
        <fullName evidence="2">Uncharacterized protein</fullName>
    </submittedName>
</protein>
<reference evidence="2 3" key="1">
    <citation type="journal article" date="2017" name="Int. J. Syst. Evol. Microbiol.">
        <title>Photobacterium alginatilyticum sp. nov., a marine bacterium isolated from bottom seawater.</title>
        <authorList>
            <person name="Wang X."/>
            <person name="Wang Y."/>
            <person name="Yang X."/>
            <person name="Sun H."/>
            <person name="Li B."/>
            <person name="Zhang X.H."/>
        </authorList>
    </citation>
    <scope>NUCLEOTIDE SEQUENCE [LARGE SCALE GENOMIC DNA]</scope>
    <source>
        <strain evidence="2 3">P03D4</strain>
    </source>
</reference>
<evidence type="ECO:0000313" key="3">
    <source>
        <dbReference type="Proteomes" id="UP000738517"/>
    </source>
</evidence>
<proteinExistence type="predicted"/>
<feature type="coiled-coil region" evidence="1">
    <location>
        <begin position="113"/>
        <end position="140"/>
    </location>
</feature>
<keyword evidence="1" id="KW-0175">Coiled coil</keyword>
<accession>A0ABW9YRW3</accession>
<dbReference type="Proteomes" id="UP000738517">
    <property type="component" value="Unassembled WGS sequence"/>
</dbReference>
<name>A0ABW9YRW3_9GAMM</name>
<evidence type="ECO:0000313" key="2">
    <source>
        <dbReference type="EMBL" id="NBI56110.1"/>
    </source>
</evidence>
<dbReference type="EMBL" id="RSEJ01000046">
    <property type="protein sequence ID" value="NBI56110.1"/>
    <property type="molecule type" value="Genomic_DNA"/>
</dbReference>
<organism evidence="2 3">
    <name type="scientific">Photobacterium alginatilyticum</name>
    <dbReference type="NCBI Taxonomy" id="1775171"/>
    <lineage>
        <taxon>Bacteria</taxon>
        <taxon>Pseudomonadati</taxon>
        <taxon>Pseudomonadota</taxon>
        <taxon>Gammaproteobacteria</taxon>
        <taxon>Vibrionales</taxon>
        <taxon>Vibrionaceae</taxon>
        <taxon>Photobacterium</taxon>
    </lineage>
</organism>